<dbReference type="InterPro" id="IPR013785">
    <property type="entry name" value="Aldolase_TIM"/>
</dbReference>
<dbReference type="GO" id="GO:0003959">
    <property type="term" value="F:NADPH dehydrogenase activity"/>
    <property type="evidence" value="ECO:0007669"/>
    <property type="project" value="TreeGrafter"/>
</dbReference>
<comment type="caution">
    <text evidence="2">The sequence shown here is derived from an EMBL/GenBank/DDBJ whole genome shotgun (WGS) entry which is preliminary data.</text>
</comment>
<dbReference type="SUPFAM" id="SSF51395">
    <property type="entry name" value="FMN-linked oxidoreductases"/>
    <property type="match status" value="1"/>
</dbReference>
<protein>
    <recommendedName>
        <fullName evidence="1">NADH:flavin oxidoreductase/NADH oxidase N-terminal domain-containing protein</fullName>
    </recommendedName>
</protein>
<feature type="domain" description="NADH:flavin oxidoreductase/NADH oxidase N-terminal" evidence="1">
    <location>
        <begin position="10"/>
        <end position="349"/>
    </location>
</feature>
<dbReference type="EMBL" id="WHUW01000010">
    <property type="protein sequence ID" value="KAF8441678.1"/>
    <property type="molecule type" value="Genomic_DNA"/>
</dbReference>
<dbReference type="Proteomes" id="UP001194468">
    <property type="component" value="Unassembled WGS sequence"/>
</dbReference>
<evidence type="ECO:0000259" key="1">
    <source>
        <dbReference type="Pfam" id="PF00724"/>
    </source>
</evidence>
<dbReference type="AlphaFoldDB" id="A0AAD4GFD3"/>
<organism evidence="2 3">
    <name type="scientific">Boletus edulis BED1</name>
    <dbReference type="NCBI Taxonomy" id="1328754"/>
    <lineage>
        <taxon>Eukaryota</taxon>
        <taxon>Fungi</taxon>
        <taxon>Dikarya</taxon>
        <taxon>Basidiomycota</taxon>
        <taxon>Agaricomycotina</taxon>
        <taxon>Agaricomycetes</taxon>
        <taxon>Agaricomycetidae</taxon>
        <taxon>Boletales</taxon>
        <taxon>Boletineae</taxon>
        <taxon>Boletaceae</taxon>
        <taxon>Boletoideae</taxon>
        <taxon>Boletus</taxon>
    </lineage>
</organism>
<dbReference type="InterPro" id="IPR001155">
    <property type="entry name" value="OxRdtase_FMN_N"/>
</dbReference>
<evidence type="ECO:0000313" key="2">
    <source>
        <dbReference type="EMBL" id="KAF8441678.1"/>
    </source>
</evidence>
<gene>
    <name evidence="2" type="ORF">L210DRAFT_3537910</name>
</gene>
<reference evidence="2" key="2">
    <citation type="journal article" date="2020" name="Nat. Commun.">
        <title>Large-scale genome sequencing of mycorrhizal fungi provides insights into the early evolution of symbiotic traits.</title>
        <authorList>
            <person name="Miyauchi S."/>
            <person name="Kiss E."/>
            <person name="Kuo A."/>
            <person name="Drula E."/>
            <person name="Kohler A."/>
            <person name="Sanchez-Garcia M."/>
            <person name="Morin E."/>
            <person name="Andreopoulos B."/>
            <person name="Barry K.W."/>
            <person name="Bonito G."/>
            <person name="Buee M."/>
            <person name="Carver A."/>
            <person name="Chen C."/>
            <person name="Cichocki N."/>
            <person name="Clum A."/>
            <person name="Culley D."/>
            <person name="Crous P.W."/>
            <person name="Fauchery L."/>
            <person name="Girlanda M."/>
            <person name="Hayes R.D."/>
            <person name="Keri Z."/>
            <person name="LaButti K."/>
            <person name="Lipzen A."/>
            <person name="Lombard V."/>
            <person name="Magnuson J."/>
            <person name="Maillard F."/>
            <person name="Murat C."/>
            <person name="Nolan M."/>
            <person name="Ohm R.A."/>
            <person name="Pangilinan J."/>
            <person name="Pereira M.F."/>
            <person name="Perotto S."/>
            <person name="Peter M."/>
            <person name="Pfister S."/>
            <person name="Riley R."/>
            <person name="Sitrit Y."/>
            <person name="Stielow J.B."/>
            <person name="Szollosi G."/>
            <person name="Zifcakova L."/>
            <person name="Stursova M."/>
            <person name="Spatafora J.W."/>
            <person name="Tedersoo L."/>
            <person name="Vaario L.M."/>
            <person name="Yamada A."/>
            <person name="Yan M."/>
            <person name="Wang P."/>
            <person name="Xu J."/>
            <person name="Bruns T."/>
            <person name="Baldrian P."/>
            <person name="Vilgalys R."/>
            <person name="Dunand C."/>
            <person name="Henrissat B."/>
            <person name="Grigoriev I.V."/>
            <person name="Hibbett D."/>
            <person name="Nagy L.G."/>
            <person name="Martin F.M."/>
        </authorList>
    </citation>
    <scope>NUCLEOTIDE SEQUENCE</scope>
    <source>
        <strain evidence="2">BED1</strain>
    </source>
</reference>
<dbReference type="InterPro" id="IPR045247">
    <property type="entry name" value="Oye-like"/>
</dbReference>
<reference evidence="2" key="1">
    <citation type="submission" date="2019-10" db="EMBL/GenBank/DDBJ databases">
        <authorList>
            <consortium name="DOE Joint Genome Institute"/>
            <person name="Kuo A."/>
            <person name="Miyauchi S."/>
            <person name="Kiss E."/>
            <person name="Drula E."/>
            <person name="Kohler A."/>
            <person name="Sanchez-Garcia M."/>
            <person name="Andreopoulos B."/>
            <person name="Barry K.W."/>
            <person name="Bonito G."/>
            <person name="Buee M."/>
            <person name="Carver A."/>
            <person name="Chen C."/>
            <person name="Cichocki N."/>
            <person name="Clum A."/>
            <person name="Culley D."/>
            <person name="Crous P.W."/>
            <person name="Fauchery L."/>
            <person name="Girlanda M."/>
            <person name="Hayes R."/>
            <person name="Keri Z."/>
            <person name="LaButti K."/>
            <person name="Lipzen A."/>
            <person name="Lombard V."/>
            <person name="Magnuson J."/>
            <person name="Maillard F."/>
            <person name="Morin E."/>
            <person name="Murat C."/>
            <person name="Nolan M."/>
            <person name="Ohm R."/>
            <person name="Pangilinan J."/>
            <person name="Pereira M."/>
            <person name="Perotto S."/>
            <person name="Peter M."/>
            <person name="Riley R."/>
            <person name="Sitrit Y."/>
            <person name="Stielow B."/>
            <person name="Szollosi G."/>
            <person name="Zifcakova L."/>
            <person name="Stursova M."/>
            <person name="Spatafora J.W."/>
            <person name="Tedersoo L."/>
            <person name="Vaario L.-M."/>
            <person name="Yamada A."/>
            <person name="Yan M."/>
            <person name="Wang P."/>
            <person name="Xu J."/>
            <person name="Bruns T."/>
            <person name="Baldrian P."/>
            <person name="Vilgalys R."/>
            <person name="Henrissat B."/>
            <person name="Grigoriev I.V."/>
            <person name="Hibbett D."/>
            <person name="Nagy L.G."/>
            <person name="Martin F.M."/>
        </authorList>
    </citation>
    <scope>NUCLEOTIDE SEQUENCE</scope>
    <source>
        <strain evidence="2">BED1</strain>
    </source>
</reference>
<dbReference type="Pfam" id="PF00724">
    <property type="entry name" value="Oxidored_FMN"/>
    <property type="match status" value="1"/>
</dbReference>
<accession>A0AAD4GFD3</accession>
<dbReference type="Gene3D" id="3.20.20.70">
    <property type="entry name" value="Aldolase class I"/>
    <property type="match status" value="1"/>
</dbReference>
<keyword evidence="3" id="KW-1185">Reference proteome</keyword>
<name>A0AAD4GFD3_BOLED</name>
<dbReference type="FunFam" id="3.20.20.70:FF:000138">
    <property type="entry name" value="NADPH dehydrogenase 1"/>
    <property type="match status" value="1"/>
</dbReference>
<proteinExistence type="predicted"/>
<evidence type="ECO:0000313" key="3">
    <source>
        <dbReference type="Proteomes" id="UP001194468"/>
    </source>
</evidence>
<dbReference type="PANTHER" id="PTHR22893:SF91">
    <property type="entry name" value="NADPH DEHYDROGENASE 2-RELATED"/>
    <property type="match status" value="1"/>
</dbReference>
<dbReference type="GO" id="GO:0010181">
    <property type="term" value="F:FMN binding"/>
    <property type="evidence" value="ECO:0007669"/>
    <property type="project" value="InterPro"/>
</dbReference>
<sequence>MTSIQQTPALFKPIKVGRLTLQHRVVLAPLTRFRAYASHVPGPQHASYYSQRGSAPGTLLITEATFISHDAGGYAHVPGIYTDEHIKGWKKVTDAVHAKGSYIFLQLWALGRAADIDFLEKQDPPSPYVSASSVLLTGKSKPPRPLTESEIQDYIVAYAKAASNAVHGAGFDGVEIHSANGYLPDQFLQTLSNIRTDRWGGDEEGRTRFTREVVDAVVDTVGEDRVGIRISPWSPFQDMGMPDPRPTFAYLATALRDKHPKLAYLHAVEPRVSGGSDDDSEAAANSNNDFLREIWHGEGGEERVFISAGGFSRETALRTAEDKEGLIAFGRLYISNPDLPARLQEDIPLTPTDRSKYYQVGNLTPSGYSDWPFADGNVRETDGKL</sequence>
<dbReference type="CDD" id="cd02933">
    <property type="entry name" value="OYE_like_FMN"/>
    <property type="match status" value="1"/>
</dbReference>
<dbReference type="PANTHER" id="PTHR22893">
    <property type="entry name" value="NADH OXIDOREDUCTASE-RELATED"/>
    <property type="match status" value="1"/>
</dbReference>